<name>A0A1A9VKI5_GLOAU</name>
<protein>
    <recommendedName>
        <fullName evidence="3">RNA polymerase sigma-70 region 2 domain-containing protein</fullName>
    </recommendedName>
</protein>
<dbReference type="InterPro" id="IPR013325">
    <property type="entry name" value="RNA_pol_sigma_r2"/>
</dbReference>
<proteinExistence type="predicted"/>
<dbReference type="GO" id="GO:0003700">
    <property type="term" value="F:DNA-binding transcription factor activity"/>
    <property type="evidence" value="ECO:0007669"/>
    <property type="project" value="InterPro"/>
</dbReference>
<sequence length="183" mass="21224">MHSTSAETATMKVFTPTLNYSICQNCPAGIDPIVIKYIKYYAHCLKYVNCFIHESLEDIELELFCEVWPCLSLYDETRSSFNTFVANLTRHRARNLLRNQLCTKRQINFGIDDNIPDCKYLENDIMVYIDVKNIISKLPESHRKLCELLKVSTITEASKITGIPKTTVYNILRQIRDKFSSLK</sequence>
<reference evidence="1" key="1">
    <citation type="submission" date="2020-05" db="UniProtKB">
        <authorList>
            <consortium name="EnsemblMetazoa"/>
        </authorList>
    </citation>
    <scope>IDENTIFICATION</scope>
    <source>
        <strain evidence="1">TTRI</strain>
    </source>
</reference>
<evidence type="ECO:0008006" key="3">
    <source>
        <dbReference type="Google" id="ProtNLM"/>
    </source>
</evidence>
<dbReference type="Proteomes" id="UP000078200">
    <property type="component" value="Unassembled WGS sequence"/>
</dbReference>
<evidence type="ECO:0000313" key="2">
    <source>
        <dbReference type="Proteomes" id="UP000078200"/>
    </source>
</evidence>
<evidence type="ECO:0000313" key="1">
    <source>
        <dbReference type="EnsemblMetazoa" id="GAUT039790-PA"/>
    </source>
</evidence>
<organism evidence="1 2">
    <name type="scientific">Glossina austeni</name>
    <name type="common">Savannah tsetse fly</name>
    <dbReference type="NCBI Taxonomy" id="7395"/>
    <lineage>
        <taxon>Eukaryota</taxon>
        <taxon>Metazoa</taxon>
        <taxon>Ecdysozoa</taxon>
        <taxon>Arthropoda</taxon>
        <taxon>Hexapoda</taxon>
        <taxon>Insecta</taxon>
        <taxon>Pterygota</taxon>
        <taxon>Neoptera</taxon>
        <taxon>Endopterygota</taxon>
        <taxon>Diptera</taxon>
        <taxon>Brachycera</taxon>
        <taxon>Muscomorpha</taxon>
        <taxon>Hippoboscoidea</taxon>
        <taxon>Glossinidae</taxon>
        <taxon>Glossina</taxon>
    </lineage>
</organism>
<dbReference type="VEuPathDB" id="VectorBase:GAUT039790"/>
<dbReference type="SUPFAM" id="SSF88946">
    <property type="entry name" value="Sigma2 domain of RNA polymerase sigma factors"/>
    <property type="match status" value="1"/>
</dbReference>
<dbReference type="EnsemblMetazoa" id="GAUT039790-RA">
    <property type="protein sequence ID" value="GAUT039790-PA"/>
    <property type="gene ID" value="GAUT039790"/>
</dbReference>
<keyword evidence="2" id="KW-1185">Reference proteome</keyword>
<dbReference type="AlphaFoldDB" id="A0A1A9VKI5"/>
<accession>A0A1A9VKI5</accession>
<dbReference type="GO" id="GO:0006352">
    <property type="term" value="P:DNA-templated transcription initiation"/>
    <property type="evidence" value="ECO:0007669"/>
    <property type="project" value="InterPro"/>
</dbReference>